<comment type="caution">
    <text evidence="2">The sequence shown here is derived from an EMBL/GenBank/DDBJ whole genome shotgun (WGS) entry which is preliminary data.</text>
</comment>
<evidence type="ECO:0000259" key="1">
    <source>
        <dbReference type="PROSITE" id="PS51708"/>
    </source>
</evidence>
<dbReference type="Proteomes" id="UP000729733">
    <property type="component" value="Unassembled WGS sequence"/>
</dbReference>
<evidence type="ECO:0000313" key="3">
    <source>
        <dbReference type="Proteomes" id="UP000729733"/>
    </source>
</evidence>
<dbReference type="EMBL" id="JADWDC010000016">
    <property type="protein sequence ID" value="MCC0177103.1"/>
    <property type="molecule type" value="Genomic_DNA"/>
</dbReference>
<dbReference type="Gene3D" id="1.40.20.10">
    <property type="entry name" value="CHAD domain"/>
    <property type="match status" value="1"/>
</dbReference>
<dbReference type="Pfam" id="PF05235">
    <property type="entry name" value="CHAD"/>
    <property type="match status" value="1"/>
</dbReference>
<accession>A0A964FH34</accession>
<organism evidence="2 3">
    <name type="scientific">Waterburya agarophytonicola KI4</name>
    <dbReference type="NCBI Taxonomy" id="2874699"/>
    <lineage>
        <taxon>Bacteria</taxon>
        <taxon>Bacillati</taxon>
        <taxon>Cyanobacteriota</taxon>
        <taxon>Cyanophyceae</taxon>
        <taxon>Pleurocapsales</taxon>
        <taxon>Hyellaceae</taxon>
        <taxon>Waterburya</taxon>
        <taxon>Waterburya agarophytonicola</taxon>
    </lineage>
</organism>
<evidence type="ECO:0000313" key="2">
    <source>
        <dbReference type="EMBL" id="MCC0177103.1"/>
    </source>
</evidence>
<dbReference type="AlphaFoldDB" id="A0A964FH34"/>
<dbReference type="InterPro" id="IPR007899">
    <property type="entry name" value="CHAD_dom"/>
</dbReference>
<dbReference type="PANTHER" id="PTHR39339:SF1">
    <property type="entry name" value="CHAD DOMAIN-CONTAINING PROTEIN"/>
    <property type="match status" value="1"/>
</dbReference>
<keyword evidence="3" id="KW-1185">Reference proteome</keyword>
<dbReference type="PANTHER" id="PTHR39339">
    <property type="entry name" value="SLR1444 PROTEIN"/>
    <property type="match status" value="1"/>
</dbReference>
<gene>
    <name evidence="2" type="ORF">I4641_08955</name>
</gene>
<feature type="domain" description="CHAD" evidence="1">
    <location>
        <begin position="11"/>
        <end position="318"/>
    </location>
</feature>
<reference evidence="2" key="1">
    <citation type="journal article" date="2021" name="Antonie Van Leeuwenhoek">
        <title>Draft genome and description of Waterburya agarophytonicola gen. nov. sp. nov. (Pleurocapsales, Cyanobacteria): a seaweed symbiont.</title>
        <authorList>
            <person name="Bonthond G."/>
            <person name="Shalygin S."/>
            <person name="Bayer T."/>
            <person name="Weinberger F."/>
        </authorList>
    </citation>
    <scope>NUCLEOTIDE SEQUENCE</scope>
    <source>
        <strain evidence="2">KI4</strain>
    </source>
</reference>
<name>A0A964FH34_9CYAN</name>
<protein>
    <submittedName>
        <fullName evidence="2">CHAD domain-containing protein</fullName>
    </submittedName>
</protein>
<dbReference type="PROSITE" id="PS51708">
    <property type="entry name" value="CHAD"/>
    <property type="match status" value="1"/>
</dbReference>
<sequence>MTQKKIDEDNTTTFKAWANMAISKHANKIFKHEAKVIKDKDPEKLHQMRVGVRRLRSAINVFAIALDLPPMVTDKNLGKIGRTLGKLRDLDVLMAELSNNYQPQLPKKERQSLDEVLVSLHKQRKHKLQQVRQTLKGQFYLDFKQELSDWLSKPKYQPIGDFDLKFVLPDLLLPQVSLLLLHPGWLVGVKPETLKTGDEIQTTPISDTKAVEKLLDRQETTLHDLRKVAKKARYNLELFTQFYDLRYQDYLKKIEQVQEVLGEIQDAYVLRAVLEKILKAPIKRKMPELSASLANNRYQKWQQWSILQQEFLADETRRELREIICQVNNQEIQRLITEK</sequence>
<dbReference type="SMART" id="SM00880">
    <property type="entry name" value="CHAD"/>
    <property type="match status" value="1"/>
</dbReference>
<dbReference type="InterPro" id="IPR038186">
    <property type="entry name" value="CHAD_dom_sf"/>
</dbReference>
<proteinExistence type="predicted"/>
<dbReference type="RefSeq" id="WP_229640141.1">
    <property type="nucleotide sequence ID" value="NZ_JADWDC010000016.1"/>
</dbReference>